<evidence type="ECO:0000256" key="6">
    <source>
        <dbReference type="ARBA" id="ARBA00023049"/>
    </source>
</evidence>
<dbReference type="GO" id="GO:0004222">
    <property type="term" value="F:metalloendopeptidase activity"/>
    <property type="evidence" value="ECO:0007669"/>
    <property type="project" value="UniProtKB-UniRule"/>
</dbReference>
<comment type="caution">
    <text evidence="18">The sequence shown here is derived from an EMBL/GenBank/DDBJ whole genome shotgun (WGS) entry which is preliminary data.</text>
</comment>
<keyword evidence="9" id="KW-0325">Glycoprotein</keyword>
<dbReference type="FunFam" id="2.60.120.200:FF:000037">
    <property type="entry name" value="Meprin A subunit"/>
    <property type="match status" value="1"/>
</dbReference>
<evidence type="ECO:0000256" key="2">
    <source>
        <dbReference type="ARBA" id="ARBA00022723"/>
    </source>
</evidence>
<evidence type="ECO:0000259" key="17">
    <source>
        <dbReference type="PROSITE" id="PS51864"/>
    </source>
</evidence>
<keyword evidence="14" id="KW-0472">Membrane</keyword>
<dbReference type="Gene3D" id="3.40.390.10">
    <property type="entry name" value="Collagenase (Catalytic Domain)"/>
    <property type="match status" value="1"/>
</dbReference>
<dbReference type="Pfam" id="PF05605">
    <property type="entry name" value="zf-Di19"/>
    <property type="match status" value="1"/>
</dbReference>
<keyword evidence="4 11" id="KW-0378">Hydrolase</keyword>
<feature type="domain" description="EGF-like" evidence="15">
    <location>
        <begin position="663"/>
        <end position="703"/>
    </location>
</feature>
<feature type="domain" description="Peptidase M12A" evidence="17">
    <location>
        <begin position="155"/>
        <end position="349"/>
    </location>
</feature>
<dbReference type="InterPro" id="IPR000742">
    <property type="entry name" value="EGF"/>
</dbReference>
<dbReference type="PRINTS" id="PR00480">
    <property type="entry name" value="ASTACIN"/>
</dbReference>
<evidence type="ECO:0000256" key="14">
    <source>
        <dbReference type="SAM" id="Phobius"/>
    </source>
</evidence>
<gene>
    <name evidence="18" type="ORF">EOD39_2339</name>
</gene>
<evidence type="ECO:0000313" key="19">
    <source>
        <dbReference type="Proteomes" id="UP000289886"/>
    </source>
</evidence>
<keyword evidence="10" id="KW-0245">EGF-like domain</keyword>
<organism evidence="18 19">
    <name type="scientific">Acipenser ruthenus</name>
    <name type="common">Sterlet sturgeon</name>
    <dbReference type="NCBI Taxonomy" id="7906"/>
    <lineage>
        <taxon>Eukaryota</taxon>
        <taxon>Metazoa</taxon>
        <taxon>Chordata</taxon>
        <taxon>Craniata</taxon>
        <taxon>Vertebrata</taxon>
        <taxon>Euteleostomi</taxon>
        <taxon>Actinopterygii</taxon>
        <taxon>Chondrostei</taxon>
        <taxon>Acipenseriformes</taxon>
        <taxon>Acipenseridae</taxon>
        <taxon>Acipenser</taxon>
    </lineage>
</organism>
<dbReference type="InterPro" id="IPR024079">
    <property type="entry name" value="MetalloPept_cat_dom_sf"/>
</dbReference>
<dbReference type="InterPro" id="IPR000998">
    <property type="entry name" value="MAM_dom"/>
</dbReference>
<dbReference type="SUPFAM" id="SSF55486">
    <property type="entry name" value="Metalloproteases ('zincins'), catalytic domain"/>
    <property type="match status" value="1"/>
</dbReference>
<dbReference type="EMBL" id="SCEB01215499">
    <property type="protein sequence ID" value="RXM29242.1"/>
    <property type="molecule type" value="Genomic_DNA"/>
</dbReference>
<evidence type="ECO:0000256" key="11">
    <source>
        <dbReference type="PROSITE-ProRule" id="PRU01211"/>
    </source>
</evidence>
<feature type="transmembrane region" description="Helical" evidence="14">
    <location>
        <begin position="749"/>
        <end position="769"/>
    </location>
</feature>
<dbReference type="PROSITE" id="PS00740">
    <property type="entry name" value="MAM_1"/>
    <property type="match status" value="1"/>
</dbReference>
<proteinExistence type="predicted"/>
<keyword evidence="19" id="KW-1185">Reference proteome</keyword>
<accession>A0A444U242</accession>
<protein>
    <recommendedName>
        <fullName evidence="12">Metalloendopeptidase</fullName>
        <ecNumber evidence="12">3.4.24.-</ecNumber>
    </recommendedName>
</protein>
<evidence type="ECO:0000256" key="7">
    <source>
        <dbReference type="ARBA" id="ARBA00023145"/>
    </source>
</evidence>
<name>A0A444U242_ACIRT</name>
<dbReference type="FunFam" id="3.40.390.10:FF:000015">
    <property type="entry name" value="Meprin A subunit"/>
    <property type="match status" value="1"/>
</dbReference>
<comment type="cofactor">
    <cofactor evidence="11 12">
        <name>Zn(2+)</name>
        <dbReference type="ChEBI" id="CHEBI:29105"/>
    </cofactor>
    <text evidence="11 12">Binds 1 zinc ion per subunit.</text>
</comment>
<dbReference type="PROSITE" id="PS51864">
    <property type="entry name" value="ASTACIN"/>
    <property type="match status" value="1"/>
</dbReference>
<dbReference type="Pfam" id="PF00629">
    <property type="entry name" value="MAM"/>
    <property type="match status" value="1"/>
</dbReference>
<evidence type="ECO:0000256" key="12">
    <source>
        <dbReference type="RuleBase" id="RU361183"/>
    </source>
</evidence>
<keyword evidence="5 11" id="KW-0862">Zinc</keyword>
<comment type="caution">
    <text evidence="10">Lacks conserved residue(s) required for the propagation of feature annotation.</text>
</comment>
<feature type="binding site" evidence="11">
    <location>
        <position position="249"/>
    </location>
    <ligand>
        <name>Zn(2+)</name>
        <dbReference type="ChEBI" id="CHEBI:29105"/>
        <note>catalytic</note>
    </ligand>
</feature>
<dbReference type="GO" id="GO:0016020">
    <property type="term" value="C:membrane"/>
    <property type="evidence" value="ECO:0007669"/>
    <property type="project" value="InterPro"/>
</dbReference>
<dbReference type="PROSITE" id="PS50026">
    <property type="entry name" value="EGF_3"/>
    <property type="match status" value="1"/>
</dbReference>
<keyword evidence="3" id="KW-0732">Signal</keyword>
<dbReference type="PRINTS" id="PR00020">
    <property type="entry name" value="MAMDOMAIN"/>
</dbReference>
<feature type="active site" evidence="11">
    <location>
        <position position="246"/>
    </location>
</feature>
<keyword evidence="8" id="KW-1015">Disulfide bond</keyword>
<evidence type="ECO:0000259" key="16">
    <source>
        <dbReference type="PROSITE" id="PS50060"/>
    </source>
</evidence>
<evidence type="ECO:0000256" key="4">
    <source>
        <dbReference type="ARBA" id="ARBA00022801"/>
    </source>
</evidence>
<dbReference type="Gene3D" id="2.60.210.10">
    <property type="entry name" value="Apoptosis, Tumor Necrosis Factor Receptor Associated Protein 2, Chain A"/>
    <property type="match status" value="1"/>
</dbReference>
<dbReference type="Pfam" id="PF22486">
    <property type="entry name" value="MATH_2"/>
    <property type="match status" value="1"/>
</dbReference>
<dbReference type="PANTHER" id="PTHR10127">
    <property type="entry name" value="DISCOIDIN, CUB, EGF, LAMININ , AND ZINC METALLOPROTEASE DOMAIN CONTAINING"/>
    <property type="match status" value="1"/>
</dbReference>
<evidence type="ECO:0000256" key="13">
    <source>
        <dbReference type="SAM" id="MobiDB-lite"/>
    </source>
</evidence>
<evidence type="ECO:0000256" key="8">
    <source>
        <dbReference type="ARBA" id="ARBA00023157"/>
    </source>
</evidence>
<dbReference type="InterPro" id="IPR013320">
    <property type="entry name" value="ConA-like_dom_sf"/>
</dbReference>
<feature type="region of interest" description="Disordered" evidence="13">
    <location>
        <begin position="637"/>
        <end position="662"/>
    </location>
</feature>
<dbReference type="CDD" id="cd06263">
    <property type="entry name" value="MAM"/>
    <property type="match status" value="1"/>
</dbReference>
<evidence type="ECO:0000256" key="10">
    <source>
        <dbReference type="PROSITE-ProRule" id="PRU00076"/>
    </source>
</evidence>
<dbReference type="Pfam" id="PF01400">
    <property type="entry name" value="Astacin"/>
    <property type="match status" value="1"/>
</dbReference>
<evidence type="ECO:0000256" key="1">
    <source>
        <dbReference type="ARBA" id="ARBA00022670"/>
    </source>
</evidence>
<reference evidence="18 19" key="1">
    <citation type="submission" date="2019-01" db="EMBL/GenBank/DDBJ databases">
        <title>Draft Genome and Complete Hox-Cluster Characterization of the Sterlet Sturgeon (Acipenser ruthenus).</title>
        <authorList>
            <person name="Wei Q."/>
        </authorList>
    </citation>
    <scope>NUCLEOTIDE SEQUENCE [LARGE SCALE GENOMIC DNA]</scope>
    <source>
        <strain evidence="18">WHYD16114868_AA</strain>
        <tissue evidence="18">Blood</tissue>
    </source>
</reference>
<dbReference type="PANTHER" id="PTHR10127:SF814">
    <property type="entry name" value="MEPRIN A SUBUNIT BETA"/>
    <property type="match status" value="1"/>
</dbReference>
<keyword evidence="6 11" id="KW-0482">Metalloprotease</keyword>
<feature type="transmembrane region" description="Helical" evidence="14">
    <location>
        <begin position="712"/>
        <end position="737"/>
    </location>
</feature>
<evidence type="ECO:0000313" key="18">
    <source>
        <dbReference type="EMBL" id="RXM29242.1"/>
    </source>
</evidence>
<dbReference type="InterPro" id="IPR002083">
    <property type="entry name" value="MATH/TRAF_dom"/>
</dbReference>
<evidence type="ECO:0000256" key="3">
    <source>
        <dbReference type="ARBA" id="ARBA00022729"/>
    </source>
</evidence>
<dbReference type="GO" id="GO:0006508">
    <property type="term" value="P:proteolysis"/>
    <property type="evidence" value="ECO:0007669"/>
    <property type="project" value="UniProtKB-KW"/>
</dbReference>
<keyword evidence="14" id="KW-1133">Transmembrane helix</keyword>
<evidence type="ECO:0000256" key="9">
    <source>
        <dbReference type="ARBA" id="ARBA00023180"/>
    </source>
</evidence>
<dbReference type="PROSITE" id="PS50060">
    <property type="entry name" value="MAM_2"/>
    <property type="match status" value="1"/>
</dbReference>
<feature type="binding site" evidence="11">
    <location>
        <position position="255"/>
    </location>
    <ligand>
        <name>Zn(2+)</name>
        <dbReference type="ChEBI" id="CHEBI:29105"/>
        <note>catalytic</note>
    </ligand>
</feature>
<dbReference type="EC" id="3.4.24.-" evidence="12"/>
<keyword evidence="1 11" id="KW-0645">Protease</keyword>
<keyword evidence="14" id="KW-0812">Transmembrane</keyword>
<dbReference type="Gene3D" id="2.60.120.200">
    <property type="match status" value="1"/>
</dbReference>
<evidence type="ECO:0000256" key="5">
    <source>
        <dbReference type="ARBA" id="ARBA00022833"/>
    </source>
</evidence>
<dbReference type="FunFam" id="2.10.25.10:FF:000363">
    <property type="entry name" value="Meprin A subunit"/>
    <property type="match status" value="1"/>
</dbReference>
<keyword evidence="2 11" id="KW-0479">Metal-binding</keyword>
<dbReference type="GO" id="GO:0008270">
    <property type="term" value="F:zinc ion binding"/>
    <property type="evidence" value="ECO:0007669"/>
    <property type="project" value="UniProtKB-UniRule"/>
</dbReference>
<dbReference type="SMART" id="SM00137">
    <property type="entry name" value="MAM"/>
    <property type="match status" value="1"/>
</dbReference>
<dbReference type="Proteomes" id="UP000289886">
    <property type="component" value="Unassembled WGS sequence"/>
</dbReference>
<sequence length="794" mass="89402">MRSHYKYCRLYKEEYGAPPATPVESRAQGIYVGITQATAADGLLSGNSAQPQAIENGSLETTFICPYCHQSGFTDMALVQHCNSNHFGDLTRVVCPICVAMPYGNPSYFSRNFMSHLHQRHRISYGHYMPTSRVIALGLDLVEGDILIDHTQERNSILGDEYRWPTTIPYYLEDTLDINAKGVILKAFEQYRLKTCIDYKPWEGEPNYIAVFKGNGCFSSVGNRRVGKQSLSIGNGCDRIATIEHEFLHALGFWHEQSRADRDDYVTIMWDRISEGKEHNFNKYSDKVSSSLNVPYDYNSMMHYSKTAFKNGTESTIVTRIPEFIDVIGQRMEFSDSDLLKVNRLYNCSSSLTFMEHCSFELENICGMIQGSGGNAKWQHVMQVNGGPMIDYTTMGKCEGTGYFMHFSTATGMAGHKAYLESRILYPKRGFQCLQFFYYNSGNPNDELNIWVREYDEMNPEGKLRHMGGIKGEPQDYWQFHHLSLNVSKKFRVVFQGIKGAGVSNGGFSIDDINLSETKCPSHIWHIKNFTHLVATSPSGAGGRIYSPRFHSSEGYAFQIGLYVNGDDNNPGELAIYFHLASGLKDDRLQWPCPWKQITGLLLDQNPDIRRQMSNQRSVTTDPTLFETEDISRLTATQPIPPTTTVPNTTPPNTTPPNTTPPASELCKTFGCENDGVCVVEKGKPVCRCAVGKDWWFMGEKCQKKGKSEDTVIAAVSASVAVFAAMLLVTVTSVYCVKKKLLKKMERQTPGIVMGNVSIIKMPLFIFLFTNKTHSQRQFDVSIIMLLNQTCFTT</sequence>
<dbReference type="SMART" id="SM00235">
    <property type="entry name" value="ZnMc"/>
    <property type="match status" value="1"/>
</dbReference>
<evidence type="ECO:0000259" key="15">
    <source>
        <dbReference type="PROSITE" id="PS50026"/>
    </source>
</evidence>
<dbReference type="SUPFAM" id="SSF49599">
    <property type="entry name" value="TRAF domain-like"/>
    <property type="match status" value="1"/>
</dbReference>
<dbReference type="InterPro" id="IPR006026">
    <property type="entry name" value="Peptidase_Metallo"/>
</dbReference>
<dbReference type="AlphaFoldDB" id="A0A444U242"/>
<dbReference type="InterPro" id="IPR008598">
    <property type="entry name" value="Di19_Zn-bd"/>
</dbReference>
<dbReference type="InterPro" id="IPR001506">
    <property type="entry name" value="Peptidase_M12A"/>
</dbReference>
<feature type="domain" description="MAM" evidence="16">
    <location>
        <begin position="356"/>
        <end position="522"/>
    </location>
</feature>
<keyword evidence="7" id="KW-0865">Zymogen</keyword>
<dbReference type="SUPFAM" id="SSF49899">
    <property type="entry name" value="Concanavalin A-like lectins/glucanases"/>
    <property type="match status" value="1"/>
</dbReference>
<feature type="compositionally biased region" description="Pro residues" evidence="13">
    <location>
        <begin position="639"/>
        <end position="660"/>
    </location>
</feature>
<feature type="binding site" evidence="11">
    <location>
        <position position="245"/>
    </location>
    <ligand>
        <name>Zn(2+)</name>
        <dbReference type="ChEBI" id="CHEBI:29105"/>
        <note>catalytic</note>
    </ligand>
</feature>
<dbReference type="InterPro" id="IPR008974">
    <property type="entry name" value="TRAF-like"/>
</dbReference>